<keyword evidence="1" id="KW-0732">Signal</keyword>
<reference evidence="2 3" key="1">
    <citation type="submission" date="2020-08" db="EMBL/GenBank/DDBJ databases">
        <title>Genomic Encyclopedia of Type Strains, Phase IV (KMG-IV): sequencing the most valuable type-strain genomes for metagenomic binning, comparative biology and taxonomic classification.</title>
        <authorList>
            <person name="Goeker M."/>
        </authorList>
    </citation>
    <scope>NUCLEOTIDE SEQUENCE [LARGE SCALE GENOMIC DNA]</scope>
    <source>
        <strain evidence="2 3">DSM 24163</strain>
    </source>
</reference>
<dbReference type="RefSeq" id="WP_183962179.1">
    <property type="nucleotide sequence ID" value="NZ_JACHHP010000007.1"/>
</dbReference>
<evidence type="ECO:0000256" key="1">
    <source>
        <dbReference type="SAM" id="SignalP"/>
    </source>
</evidence>
<comment type="caution">
    <text evidence="2">The sequence shown here is derived from an EMBL/GenBank/DDBJ whole genome shotgun (WGS) entry which is preliminary data.</text>
</comment>
<dbReference type="Proteomes" id="UP000521199">
    <property type="component" value="Unassembled WGS sequence"/>
</dbReference>
<feature type="signal peptide" evidence="1">
    <location>
        <begin position="1"/>
        <end position="23"/>
    </location>
</feature>
<gene>
    <name evidence="2" type="ORF">HNQ52_003218</name>
</gene>
<evidence type="ECO:0000313" key="2">
    <source>
        <dbReference type="EMBL" id="MBB5209646.1"/>
    </source>
</evidence>
<organism evidence="2 3">
    <name type="scientific">Chiayiivirga flava</name>
    <dbReference type="NCBI Taxonomy" id="659595"/>
    <lineage>
        <taxon>Bacteria</taxon>
        <taxon>Pseudomonadati</taxon>
        <taxon>Pseudomonadota</taxon>
        <taxon>Gammaproteobacteria</taxon>
        <taxon>Lysobacterales</taxon>
        <taxon>Lysobacteraceae</taxon>
        <taxon>Chiayiivirga</taxon>
    </lineage>
</organism>
<dbReference type="AlphaFoldDB" id="A0A7W8G0Y5"/>
<proteinExistence type="predicted"/>
<feature type="chain" id="PRO_5031428422" evidence="1">
    <location>
        <begin position="24"/>
        <end position="555"/>
    </location>
</feature>
<dbReference type="EMBL" id="JACHHP010000007">
    <property type="protein sequence ID" value="MBB5209646.1"/>
    <property type="molecule type" value="Genomic_DNA"/>
</dbReference>
<accession>A0A7W8G0Y5</accession>
<name>A0A7W8G0Y5_9GAMM</name>
<evidence type="ECO:0000313" key="3">
    <source>
        <dbReference type="Proteomes" id="UP000521199"/>
    </source>
</evidence>
<keyword evidence="3" id="KW-1185">Reference proteome</keyword>
<sequence length="555" mass="59926">MPRLIARIALFLAAMLVTASVFAEPSLLPNSPQLYQTQTDRIRQSVDRPWAPDAGQLGNLRFLHIRANDCAVRIVSGNENRVFPGTQRVYVVEGSRVLDNDPDETPIPRNVTLAPDPAQACAGVGSCGVSTAWADRAPRSVDPDAACFTVQLASAHYLLLSGDNLAVLVDRVRQPWLRIAVNPFARPQLWFEQVDIGLLSIAVNAGVRIGGTGRVDHIGAQSSNGSSAMYLHEFDANHVGVSTTTTGTTWSIRIREGTEASYYQPARAPGRLAEGYRIEIDGPLERLEVPASRVDPHPITEATRQAARTLREEVRKRLGPTPRFPAADTNLPTAAAAMAGLKRDARDHLVAVVSRYVPAGTRITDVTLYRNGEGRLEGLATDDAAVDAIQRALRASGEFTHIDVRARATTSKDGRPFAAQMYFPCDKPGDRSVCPAGDPRRNGNYSELQVIEYLEALLGPDVTLHDAVLDGGTIRMEAYSSSATAAQAALDRIGADKGFFRTSITGIGPDKFRPITNLNAKLELVCSRPPRVDGVCTAAPSGVWLSDDALRDGPE</sequence>
<protein>
    <submittedName>
        <fullName evidence="2">Uncharacterized protein</fullName>
    </submittedName>
</protein>